<reference evidence="3" key="1">
    <citation type="journal article" date="2013" name="Environ. Microbiol.">
        <title>Seasonally variable intestinal metagenomes of the red palm weevil (Rhynchophorus ferrugineus).</title>
        <authorList>
            <person name="Jia S."/>
            <person name="Zhang X."/>
            <person name="Zhang G."/>
            <person name="Yin A."/>
            <person name="Zhang S."/>
            <person name="Li F."/>
            <person name="Wang L."/>
            <person name="Zhao D."/>
            <person name="Yun Q."/>
            <person name="Tala"/>
            <person name="Wang J."/>
            <person name="Sun G."/>
            <person name="Baabdullah M."/>
            <person name="Yu X."/>
            <person name="Hu S."/>
            <person name="Al-Mssallem I.S."/>
            <person name="Yu J."/>
        </authorList>
    </citation>
    <scope>NUCLEOTIDE SEQUENCE</scope>
</reference>
<feature type="non-terminal residue" evidence="3">
    <location>
        <position position="1"/>
    </location>
</feature>
<accession>A0A060BVU8</accession>
<evidence type="ECO:0000259" key="2">
    <source>
        <dbReference type="PROSITE" id="PS51272"/>
    </source>
</evidence>
<evidence type="ECO:0000256" key="1">
    <source>
        <dbReference type="ARBA" id="ARBA00022737"/>
    </source>
</evidence>
<name>A0A060BVU8_9THEO</name>
<evidence type="ECO:0000313" key="3">
    <source>
        <dbReference type="EMBL" id="AIA84895.1"/>
    </source>
</evidence>
<keyword evidence="1" id="KW-0677">Repeat</keyword>
<dbReference type="AlphaFoldDB" id="A0A060BVU8"/>
<dbReference type="Pfam" id="PF00395">
    <property type="entry name" value="SLH"/>
    <property type="match status" value="1"/>
</dbReference>
<dbReference type="EMBL" id="KF117637">
    <property type="protein sequence ID" value="AIA84895.1"/>
    <property type="molecule type" value="Genomic_DNA"/>
</dbReference>
<dbReference type="InterPro" id="IPR001119">
    <property type="entry name" value="SLH_dom"/>
</dbReference>
<organism evidence="3">
    <name type="scientific">uncultured Thermoanaerobacter sp</name>
    <dbReference type="NCBI Taxonomy" id="242695"/>
    <lineage>
        <taxon>Bacteria</taxon>
        <taxon>Bacillati</taxon>
        <taxon>Bacillota</taxon>
        <taxon>Clostridia</taxon>
        <taxon>Thermoanaerobacterales</taxon>
        <taxon>Thermoanaerobacteraceae</taxon>
        <taxon>Thermoanaerobacter</taxon>
        <taxon>environmental samples</taxon>
    </lineage>
</organism>
<dbReference type="PROSITE" id="PS51272">
    <property type="entry name" value="SLH"/>
    <property type="match status" value="1"/>
</dbReference>
<sequence>PERDDIVAVLKRGILKIDGEKFLPDKSLTRAEFITEVFNTFSFLPKNVYNEAYGDIFGDEWFAGTVQAASDYSLIEHEMTSDGKFMPNAPISLGESLSVLVNVMKNTFHREPKNTGVGESNWKKVAFTKAEALGIVPEFALDEGTLDENLTRGHAACLFELALNVRKHSSQD</sequence>
<protein>
    <submittedName>
        <fullName evidence="3">CAZy families PL9 protein</fullName>
    </submittedName>
</protein>
<feature type="domain" description="SLH" evidence="2">
    <location>
        <begin position="49"/>
        <end position="114"/>
    </location>
</feature>
<proteinExistence type="predicted"/>